<name>A0A0M8MGK0_9FLAO</name>
<dbReference type="SMART" id="SM00829">
    <property type="entry name" value="PKS_ER"/>
    <property type="match status" value="1"/>
</dbReference>
<evidence type="ECO:0000313" key="4">
    <source>
        <dbReference type="Proteomes" id="UP000037755"/>
    </source>
</evidence>
<dbReference type="GO" id="GO:0016491">
    <property type="term" value="F:oxidoreductase activity"/>
    <property type="evidence" value="ECO:0007669"/>
    <property type="project" value="UniProtKB-KW"/>
</dbReference>
<evidence type="ECO:0000259" key="2">
    <source>
        <dbReference type="SMART" id="SM00829"/>
    </source>
</evidence>
<dbReference type="CDD" id="cd08272">
    <property type="entry name" value="MDR6"/>
    <property type="match status" value="1"/>
</dbReference>
<dbReference type="PROSITE" id="PS01162">
    <property type="entry name" value="QOR_ZETA_CRYSTAL"/>
    <property type="match status" value="1"/>
</dbReference>
<dbReference type="SUPFAM" id="SSF51735">
    <property type="entry name" value="NAD(P)-binding Rossmann-fold domains"/>
    <property type="match status" value="1"/>
</dbReference>
<dbReference type="PANTHER" id="PTHR11695">
    <property type="entry name" value="ALCOHOL DEHYDROGENASE RELATED"/>
    <property type="match status" value="1"/>
</dbReference>
<dbReference type="InterPro" id="IPR002364">
    <property type="entry name" value="Quin_OxRdtase/zeta-crystal_CS"/>
</dbReference>
<dbReference type="Gene3D" id="3.40.50.720">
    <property type="entry name" value="NAD(P)-binding Rossmann-like Domain"/>
    <property type="match status" value="1"/>
</dbReference>
<accession>A0A0M8MGK0</accession>
<dbReference type="InterPro" id="IPR011032">
    <property type="entry name" value="GroES-like_sf"/>
</dbReference>
<organism evidence="3 4">
    <name type="scientific">Flavobacterium akiainvivens</name>
    <dbReference type="NCBI Taxonomy" id="1202724"/>
    <lineage>
        <taxon>Bacteria</taxon>
        <taxon>Pseudomonadati</taxon>
        <taxon>Bacteroidota</taxon>
        <taxon>Flavobacteriia</taxon>
        <taxon>Flavobacteriales</taxon>
        <taxon>Flavobacteriaceae</taxon>
        <taxon>Flavobacterium</taxon>
    </lineage>
</organism>
<comment type="caution">
    <text evidence="3">The sequence shown here is derived from an EMBL/GenBank/DDBJ whole genome shotgun (WGS) entry which is preliminary data.</text>
</comment>
<proteinExistence type="predicted"/>
<keyword evidence="4" id="KW-1185">Reference proteome</keyword>
<gene>
    <name evidence="3" type="ORF">AM493_03100</name>
</gene>
<dbReference type="RefSeq" id="WP_054406200.1">
    <property type="nucleotide sequence ID" value="NZ_FOYA01000006.1"/>
</dbReference>
<dbReference type="EMBL" id="LIYD01000005">
    <property type="protein sequence ID" value="KOS05138.1"/>
    <property type="molecule type" value="Genomic_DNA"/>
</dbReference>
<dbReference type="Pfam" id="PF08240">
    <property type="entry name" value="ADH_N"/>
    <property type="match status" value="1"/>
</dbReference>
<dbReference type="PATRIC" id="fig|1202724.3.peg.637"/>
<evidence type="ECO:0000256" key="1">
    <source>
        <dbReference type="ARBA" id="ARBA00023002"/>
    </source>
</evidence>
<dbReference type="SUPFAM" id="SSF50129">
    <property type="entry name" value="GroES-like"/>
    <property type="match status" value="1"/>
</dbReference>
<dbReference type="InterPro" id="IPR020843">
    <property type="entry name" value="ER"/>
</dbReference>
<dbReference type="Gene3D" id="3.90.180.10">
    <property type="entry name" value="Medium-chain alcohol dehydrogenases, catalytic domain"/>
    <property type="match status" value="1"/>
</dbReference>
<feature type="domain" description="Enoyl reductase (ER)" evidence="2">
    <location>
        <begin position="10"/>
        <end position="325"/>
    </location>
</feature>
<dbReference type="OrthoDB" id="9781031at2"/>
<keyword evidence="1" id="KW-0560">Oxidoreductase</keyword>
<dbReference type="AlphaFoldDB" id="A0A0M8MGK0"/>
<dbReference type="Pfam" id="PF13602">
    <property type="entry name" value="ADH_zinc_N_2"/>
    <property type="match status" value="1"/>
</dbReference>
<dbReference type="GO" id="GO:0008270">
    <property type="term" value="F:zinc ion binding"/>
    <property type="evidence" value="ECO:0007669"/>
    <property type="project" value="InterPro"/>
</dbReference>
<dbReference type="InterPro" id="IPR036291">
    <property type="entry name" value="NAD(P)-bd_dom_sf"/>
</dbReference>
<dbReference type="STRING" id="1202724.AM493_03100"/>
<protein>
    <submittedName>
        <fullName evidence="3">Quinone oxidoreductase</fullName>
    </submittedName>
</protein>
<dbReference type="InterPro" id="IPR050700">
    <property type="entry name" value="YIM1/Zinc_Alcohol_DH_Fams"/>
</dbReference>
<dbReference type="Proteomes" id="UP000037755">
    <property type="component" value="Unassembled WGS sequence"/>
</dbReference>
<dbReference type="PANTHER" id="PTHR11695:SF294">
    <property type="entry name" value="RETICULON-4-INTERACTING PROTEIN 1, MITOCHONDRIAL"/>
    <property type="match status" value="1"/>
</dbReference>
<reference evidence="3 4" key="1">
    <citation type="submission" date="2015-08" db="EMBL/GenBank/DDBJ databases">
        <title>Whole genome sequence of Flavobacterium akiainvivens IK-1T, from decaying Wikstroemia oahuensis, an endemic Hawaiian shrub.</title>
        <authorList>
            <person name="Wan X."/>
            <person name="Hou S."/>
            <person name="Saito J."/>
            <person name="Donachie S."/>
        </authorList>
    </citation>
    <scope>NUCLEOTIDE SEQUENCE [LARGE SCALE GENOMIC DNA]</scope>
    <source>
        <strain evidence="3 4">IK-1</strain>
    </source>
</reference>
<dbReference type="InterPro" id="IPR013154">
    <property type="entry name" value="ADH-like_N"/>
</dbReference>
<evidence type="ECO:0000313" key="3">
    <source>
        <dbReference type="EMBL" id="KOS05138.1"/>
    </source>
</evidence>
<sequence length="334" mass="35554">MKAMVLKEFNTDFQLEDIAIPEISEGKVLVKVVSSGINPLDIKIKSGQAAHAEIKMPNAVLGLDMSGIVISVGAGVTGFAVGDAVYGMVGGVGDNQGTMAEFVVADALLLAKMPEKLSFKQAAALPLISITAWEALVDRANVKPGDKVLIHGGAGGVGHIAIQIAKSKGAVVFTTVTPEEIPLVESFGAVAIDRTIHSVGSFISERSETEGFDIILDTVGGKVLDDSFQYVKRYTGRVVSILGWGSHSLAPLSFRGATYSGVFTLYPLLSGEHRQHHGEILEEIAKLANEGLIVPIVDNRDFCFIYADEAYAILSRGEANGKMVLDVFREIKAR</sequence>